<dbReference type="Pfam" id="PF03466">
    <property type="entry name" value="LysR_substrate"/>
    <property type="match status" value="1"/>
</dbReference>
<dbReference type="GO" id="GO:0003677">
    <property type="term" value="F:DNA binding"/>
    <property type="evidence" value="ECO:0007669"/>
    <property type="project" value="UniProtKB-KW"/>
</dbReference>
<evidence type="ECO:0000256" key="2">
    <source>
        <dbReference type="ARBA" id="ARBA00023015"/>
    </source>
</evidence>
<dbReference type="PATRIC" id="fig|1354272.4.peg.438"/>
<dbReference type="InterPro" id="IPR005119">
    <property type="entry name" value="LysR_subst-bd"/>
</dbReference>
<evidence type="ECO:0000313" key="7">
    <source>
        <dbReference type="Proteomes" id="UP000078224"/>
    </source>
</evidence>
<gene>
    <name evidence="6" type="ORF">M998_0425</name>
</gene>
<dbReference type="Gene3D" id="3.40.190.10">
    <property type="entry name" value="Periplasmic binding protein-like II"/>
    <property type="match status" value="2"/>
</dbReference>
<reference evidence="6 7" key="1">
    <citation type="submission" date="2016-04" db="EMBL/GenBank/DDBJ databases">
        <title>ATOL: Assembling a taxonomically balanced genome-scale reconstruction of the evolutionary history of the Enterobacteriaceae.</title>
        <authorList>
            <person name="Plunkett G.III."/>
            <person name="Neeno-Eckwall E.C."/>
            <person name="Glasner J.D."/>
            <person name="Perna N.T."/>
        </authorList>
    </citation>
    <scope>NUCLEOTIDE SEQUENCE [LARGE SCALE GENOMIC DNA]</scope>
    <source>
        <strain evidence="6 7">ATCC 35613</strain>
    </source>
</reference>
<keyword evidence="2" id="KW-0805">Transcription regulation</keyword>
<comment type="caution">
    <text evidence="6">The sequence shown here is derived from an EMBL/GenBank/DDBJ whole genome shotgun (WGS) entry which is preliminary data.</text>
</comment>
<dbReference type="Proteomes" id="UP000078224">
    <property type="component" value="Unassembled WGS sequence"/>
</dbReference>
<protein>
    <submittedName>
        <fullName evidence="6">LysR family transcriptional regulator</fullName>
    </submittedName>
</protein>
<dbReference type="InterPro" id="IPR050389">
    <property type="entry name" value="LysR-type_TF"/>
</dbReference>
<organism evidence="6 7">
    <name type="scientific">Providencia heimbachae ATCC 35613</name>
    <dbReference type="NCBI Taxonomy" id="1354272"/>
    <lineage>
        <taxon>Bacteria</taxon>
        <taxon>Pseudomonadati</taxon>
        <taxon>Pseudomonadota</taxon>
        <taxon>Gammaproteobacteria</taxon>
        <taxon>Enterobacterales</taxon>
        <taxon>Morganellaceae</taxon>
        <taxon>Providencia</taxon>
    </lineage>
</organism>
<evidence type="ECO:0000256" key="3">
    <source>
        <dbReference type="ARBA" id="ARBA00023125"/>
    </source>
</evidence>
<evidence type="ECO:0000259" key="5">
    <source>
        <dbReference type="Pfam" id="PF03466"/>
    </source>
</evidence>
<dbReference type="SUPFAM" id="SSF53850">
    <property type="entry name" value="Periplasmic binding protein-like II"/>
    <property type="match status" value="1"/>
</dbReference>
<evidence type="ECO:0000256" key="4">
    <source>
        <dbReference type="ARBA" id="ARBA00023163"/>
    </source>
</evidence>
<keyword evidence="3" id="KW-0238">DNA-binding</keyword>
<dbReference type="AlphaFoldDB" id="A0A1B7K337"/>
<evidence type="ECO:0000256" key="1">
    <source>
        <dbReference type="ARBA" id="ARBA00009437"/>
    </source>
</evidence>
<sequence>MVLTPYAVSIKDQVTQLVYQLEHVFVAPKNIDLANLAKQFTLRASVGFAENYGTALLSLMRQQAPNVSLRIISKEIKHTQQLKQGDIDAEIGVIGDNTDIEMMSRLLFNDYFIAVCHKEHPITQQQITLDLLSQYDFVGVQRQSPLSPQSQGSCVNSLTGLSKSAIINVSGFSTAMTIASQSQLIAIVPERFTRQIRHSLFKQSLHTFQLPFAMATLSISLLWHPRMNNDLSHMWFRECLWQVCQDINNPIT</sequence>
<proteinExistence type="inferred from homology"/>
<dbReference type="EMBL" id="LXEW01000010">
    <property type="protein sequence ID" value="OAT54434.1"/>
    <property type="molecule type" value="Genomic_DNA"/>
</dbReference>
<feature type="domain" description="LysR substrate-binding" evidence="5">
    <location>
        <begin position="37"/>
        <end position="244"/>
    </location>
</feature>
<name>A0A1B7K337_9GAMM</name>
<keyword evidence="7" id="KW-1185">Reference proteome</keyword>
<comment type="similarity">
    <text evidence="1">Belongs to the LysR transcriptional regulatory family.</text>
</comment>
<evidence type="ECO:0000313" key="6">
    <source>
        <dbReference type="EMBL" id="OAT54434.1"/>
    </source>
</evidence>
<accession>A0A1B7K337</accession>
<keyword evidence="4" id="KW-0804">Transcription</keyword>
<dbReference type="PANTHER" id="PTHR30118">
    <property type="entry name" value="HTH-TYPE TRANSCRIPTIONAL REGULATOR LEUO-RELATED"/>
    <property type="match status" value="1"/>
</dbReference>
<dbReference type="PANTHER" id="PTHR30118:SF15">
    <property type="entry name" value="TRANSCRIPTIONAL REGULATORY PROTEIN"/>
    <property type="match status" value="1"/>
</dbReference>
<dbReference type="GO" id="GO:0006355">
    <property type="term" value="P:regulation of DNA-templated transcription"/>
    <property type="evidence" value="ECO:0007669"/>
    <property type="project" value="TreeGrafter"/>
</dbReference>